<accession>A0A1R3J0W7</accession>
<reference evidence="1 2" key="1">
    <citation type="submission" date="2013-09" db="EMBL/GenBank/DDBJ databases">
        <title>Corchorus capsularis genome sequencing.</title>
        <authorList>
            <person name="Alam M."/>
            <person name="Haque M.S."/>
            <person name="Islam M.S."/>
            <person name="Emdad E.M."/>
            <person name="Islam M.M."/>
            <person name="Ahmed B."/>
            <person name="Halim A."/>
            <person name="Hossen Q.M.M."/>
            <person name="Hossain M.Z."/>
            <person name="Ahmed R."/>
            <person name="Khan M.M."/>
            <person name="Islam R."/>
            <person name="Rashid M.M."/>
            <person name="Khan S.A."/>
            <person name="Rahman M.S."/>
            <person name="Alam M."/>
        </authorList>
    </citation>
    <scope>NUCLEOTIDE SEQUENCE [LARGE SCALE GENOMIC DNA]</scope>
    <source>
        <strain evidence="2">cv. CVL-1</strain>
        <tissue evidence="1">Whole seedling</tissue>
    </source>
</reference>
<protein>
    <submittedName>
        <fullName evidence="1">Uncharacterized protein</fullName>
    </submittedName>
</protein>
<sequence>MAPAGRRFSLLLTSVVTSSPNIAREIAHG</sequence>
<keyword evidence="2" id="KW-1185">Reference proteome</keyword>
<dbReference type="EMBL" id="AWWV01008981">
    <property type="protein sequence ID" value="OMO88474.1"/>
    <property type="molecule type" value="Genomic_DNA"/>
</dbReference>
<dbReference type="AlphaFoldDB" id="A0A1R3J0W7"/>
<comment type="caution">
    <text evidence="1">The sequence shown here is derived from an EMBL/GenBank/DDBJ whole genome shotgun (WGS) entry which is preliminary data.</text>
</comment>
<evidence type="ECO:0000313" key="2">
    <source>
        <dbReference type="Proteomes" id="UP000188268"/>
    </source>
</evidence>
<evidence type="ECO:0000313" key="1">
    <source>
        <dbReference type="EMBL" id="OMO88474.1"/>
    </source>
</evidence>
<dbReference type="Proteomes" id="UP000188268">
    <property type="component" value="Unassembled WGS sequence"/>
</dbReference>
<proteinExistence type="predicted"/>
<dbReference type="Gramene" id="OMO88474">
    <property type="protein sequence ID" value="OMO88474"/>
    <property type="gene ID" value="CCACVL1_08365"/>
</dbReference>
<name>A0A1R3J0W7_COCAP</name>
<gene>
    <name evidence="1" type="ORF">CCACVL1_08365</name>
</gene>
<organism evidence="1 2">
    <name type="scientific">Corchorus capsularis</name>
    <name type="common">Jute</name>
    <dbReference type="NCBI Taxonomy" id="210143"/>
    <lineage>
        <taxon>Eukaryota</taxon>
        <taxon>Viridiplantae</taxon>
        <taxon>Streptophyta</taxon>
        <taxon>Embryophyta</taxon>
        <taxon>Tracheophyta</taxon>
        <taxon>Spermatophyta</taxon>
        <taxon>Magnoliopsida</taxon>
        <taxon>eudicotyledons</taxon>
        <taxon>Gunneridae</taxon>
        <taxon>Pentapetalae</taxon>
        <taxon>rosids</taxon>
        <taxon>malvids</taxon>
        <taxon>Malvales</taxon>
        <taxon>Malvaceae</taxon>
        <taxon>Grewioideae</taxon>
        <taxon>Apeibeae</taxon>
        <taxon>Corchorus</taxon>
    </lineage>
</organism>